<organism evidence="2 3">
    <name type="scientific">Microbulbifer harenosus</name>
    <dbReference type="NCBI Taxonomy" id="2576840"/>
    <lineage>
        <taxon>Bacteria</taxon>
        <taxon>Pseudomonadati</taxon>
        <taxon>Pseudomonadota</taxon>
        <taxon>Gammaproteobacteria</taxon>
        <taxon>Cellvibrionales</taxon>
        <taxon>Microbulbiferaceae</taxon>
        <taxon>Microbulbifer</taxon>
    </lineage>
</organism>
<comment type="caution">
    <text evidence="2">The sequence shown here is derived from an EMBL/GenBank/DDBJ whole genome shotgun (WGS) entry which is preliminary data.</text>
</comment>
<keyword evidence="1" id="KW-1133">Transmembrane helix</keyword>
<evidence type="ECO:0000313" key="2">
    <source>
        <dbReference type="EMBL" id="TLM75267.1"/>
    </source>
</evidence>
<keyword evidence="1" id="KW-0472">Membrane</keyword>
<sequence>MHAIRQLLSAALFSTSIYLVFDLFAQGFDVYVFAGAIVIYLCAYFLWPKKDKESDTFWLDIGELIIELPFRAIAMLLRGLGRALSGKGTPDVDIEF</sequence>
<gene>
    <name evidence="2" type="ORF">FDY93_16380</name>
</gene>
<accession>A0ABY2UGK7</accession>
<feature type="transmembrane region" description="Helical" evidence="1">
    <location>
        <begin position="7"/>
        <end position="24"/>
    </location>
</feature>
<dbReference type="RefSeq" id="WP_138236838.1">
    <property type="nucleotide sequence ID" value="NZ_CP185860.1"/>
</dbReference>
<proteinExistence type="predicted"/>
<dbReference type="Proteomes" id="UP000306791">
    <property type="component" value="Unassembled WGS sequence"/>
</dbReference>
<keyword evidence="3" id="KW-1185">Reference proteome</keyword>
<keyword evidence="1" id="KW-0812">Transmembrane</keyword>
<dbReference type="EMBL" id="VANI01000018">
    <property type="protein sequence ID" value="TLM75267.1"/>
    <property type="molecule type" value="Genomic_DNA"/>
</dbReference>
<protein>
    <submittedName>
        <fullName evidence="2">Uncharacterized protein</fullName>
    </submittedName>
</protein>
<evidence type="ECO:0000313" key="3">
    <source>
        <dbReference type="Proteomes" id="UP000306791"/>
    </source>
</evidence>
<name>A0ABY2UGK7_9GAMM</name>
<evidence type="ECO:0000256" key="1">
    <source>
        <dbReference type="SAM" id="Phobius"/>
    </source>
</evidence>
<reference evidence="2 3" key="1">
    <citation type="submission" date="2019-05" db="EMBL/GenBank/DDBJ databases">
        <title>Microbulbifer harenosus sp. nov., an alginate-degrading bacterium isolated from coastal sand.</title>
        <authorList>
            <person name="Huang H."/>
            <person name="Mo K."/>
            <person name="Bao S."/>
        </authorList>
    </citation>
    <scope>NUCLEOTIDE SEQUENCE [LARGE SCALE GENOMIC DNA]</scope>
    <source>
        <strain evidence="2 3">HB161719</strain>
    </source>
</reference>
<feature type="transmembrane region" description="Helical" evidence="1">
    <location>
        <begin position="30"/>
        <end position="47"/>
    </location>
</feature>